<organism evidence="1 2">
    <name type="scientific">Chloracidobacterium sp. N</name>
    <dbReference type="NCBI Taxonomy" id="2821540"/>
    <lineage>
        <taxon>Bacteria</taxon>
        <taxon>Pseudomonadati</taxon>
        <taxon>Acidobacteriota</taxon>
        <taxon>Terriglobia</taxon>
        <taxon>Terriglobales</taxon>
        <taxon>Acidobacteriaceae</taxon>
        <taxon>Chloracidobacterium</taxon>
        <taxon>Chloracidobacterium aggregatum</taxon>
    </lineage>
</organism>
<dbReference type="Proteomes" id="UP000677668">
    <property type="component" value="Chromosome 1"/>
</dbReference>
<evidence type="ECO:0000313" key="2">
    <source>
        <dbReference type="Proteomes" id="UP000677668"/>
    </source>
</evidence>
<name>A0ABX8B0X7_9BACT</name>
<keyword evidence="2" id="KW-1185">Reference proteome</keyword>
<proteinExistence type="predicted"/>
<dbReference type="Gene3D" id="6.20.120.50">
    <property type="match status" value="1"/>
</dbReference>
<protein>
    <submittedName>
        <fullName evidence="1">DUF3006 domain-containing protein</fullName>
    </submittedName>
</protein>
<dbReference type="EMBL" id="CP072642">
    <property type="protein sequence ID" value="QUV94628.1"/>
    <property type="molecule type" value="Genomic_DNA"/>
</dbReference>
<reference evidence="1 2" key="1">
    <citation type="submission" date="2021-03" db="EMBL/GenBank/DDBJ databases">
        <title>Genomic and phenotypic characterization of Chloracidobacterium isolates provides evidence for multiple species.</title>
        <authorList>
            <person name="Saini M.K."/>
            <person name="Costas A.M.G."/>
            <person name="Tank M."/>
            <person name="Bryant D.A."/>
        </authorList>
    </citation>
    <scope>NUCLEOTIDE SEQUENCE [LARGE SCALE GENOMIC DNA]</scope>
    <source>
        <strain evidence="1 2">N</strain>
    </source>
</reference>
<gene>
    <name evidence="1" type="ORF">J8C05_04055</name>
</gene>
<sequence length="89" mass="9998">MDDPATSSACHLVVDSLTEGLARLVLHDNDRVYFDCPVSLLPAGLREGDHLRVTFTLDEDARLRAQAEVKTLLRELTQGQDPDQKDFYL</sequence>
<dbReference type="RefSeq" id="WP_211422906.1">
    <property type="nucleotide sequence ID" value="NZ_CP072642.1"/>
</dbReference>
<accession>A0ABX8B0X7</accession>
<dbReference type="InterPro" id="IPR021377">
    <property type="entry name" value="DUF3006"/>
</dbReference>
<dbReference type="Pfam" id="PF11213">
    <property type="entry name" value="DUF3006"/>
    <property type="match status" value="1"/>
</dbReference>
<evidence type="ECO:0000313" key="1">
    <source>
        <dbReference type="EMBL" id="QUV94628.1"/>
    </source>
</evidence>